<dbReference type="EnsemblMetazoa" id="ACHR014397-RA">
    <property type="protein sequence ID" value="ACHR014397-PA"/>
    <property type="gene ID" value="ACHR014397"/>
</dbReference>
<dbReference type="Proteomes" id="UP000075881">
    <property type="component" value="Unassembled WGS sequence"/>
</dbReference>
<sequence length="86" mass="10316">MLYNRQTVRWRHRLSCLQTLSRCRYCRTPDTRMQRFVYENIAINAKHLLAGIALIYHFVSAACKRFLAGVTVCHRWVAWFLHLHLL</sequence>
<evidence type="ECO:0000313" key="2">
    <source>
        <dbReference type="Proteomes" id="UP000075881"/>
    </source>
</evidence>
<protein>
    <submittedName>
        <fullName evidence="1">Uncharacterized protein</fullName>
    </submittedName>
</protein>
<reference evidence="1" key="2">
    <citation type="submission" date="2020-05" db="UniProtKB">
        <authorList>
            <consortium name="EnsemblMetazoa"/>
        </authorList>
    </citation>
    <scope>IDENTIFICATION</scope>
    <source>
        <strain evidence="1">ACHKN1017</strain>
    </source>
</reference>
<accession>A0A182KIZ3</accession>
<reference evidence="2" key="1">
    <citation type="submission" date="2013-03" db="EMBL/GenBank/DDBJ databases">
        <title>The Genome Sequence of Anopheles christyi ACHKN1017.</title>
        <authorList>
            <consortium name="The Broad Institute Genomics Platform"/>
            <person name="Neafsey D.E."/>
            <person name="Besansky N."/>
            <person name="Walker B."/>
            <person name="Young S.K."/>
            <person name="Zeng Q."/>
            <person name="Gargeya S."/>
            <person name="Fitzgerald M."/>
            <person name="Haas B."/>
            <person name="Abouelleil A."/>
            <person name="Allen A.W."/>
            <person name="Alvarado L."/>
            <person name="Arachchi H.M."/>
            <person name="Berlin A.M."/>
            <person name="Chapman S.B."/>
            <person name="Gainer-Dewar J."/>
            <person name="Goldberg J."/>
            <person name="Griggs A."/>
            <person name="Gujja S."/>
            <person name="Hansen M."/>
            <person name="Howarth C."/>
            <person name="Imamovic A."/>
            <person name="Ireland A."/>
            <person name="Larimer J."/>
            <person name="McCowan C."/>
            <person name="Murphy C."/>
            <person name="Pearson M."/>
            <person name="Poon T.W."/>
            <person name="Priest M."/>
            <person name="Roberts A."/>
            <person name="Saif S."/>
            <person name="Shea T."/>
            <person name="Sisk P."/>
            <person name="Sykes S."/>
            <person name="Wortman J."/>
            <person name="Nusbaum C."/>
            <person name="Birren B."/>
        </authorList>
    </citation>
    <scope>NUCLEOTIDE SEQUENCE [LARGE SCALE GENOMIC DNA]</scope>
    <source>
        <strain evidence="2">ACHKN1017</strain>
    </source>
</reference>
<evidence type="ECO:0000313" key="1">
    <source>
        <dbReference type="EnsemblMetazoa" id="ACHR014397-PA"/>
    </source>
</evidence>
<dbReference type="AlphaFoldDB" id="A0A182KIZ3"/>
<name>A0A182KIZ3_9DIPT</name>
<proteinExistence type="predicted"/>
<keyword evidence="2" id="KW-1185">Reference proteome</keyword>
<dbReference type="VEuPathDB" id="VectorBase:ACHR014397"/>
<organism evidence="1 2">
    <name type="scientific">Anopheles christyi</name>
    <dbReference type="NCBI Taxonomy" id="43041"/>
    <lineage>
        <taxon>Eukaryota</taxon>
        <taxon>Metazoa</taxon>
        <taxon>Ecdysozoa</taxon>
        <taxon>Arthropoda</taxon>
        <taxon>Hexapoda</taxon>
        <taxon>Insecta</taxon>
        <taxon>Pterygota</taxon>
        <taxon>Neoptera</taxon>
        <taxon>Endopterygota</taxon>
        <taxon>Diptera</taxon>
        <taxon>Nematocera</taxon>
        <taxon>Culicoidea</taxon>
        <taxon>Culicidae</taxon>
        <taxon>Anophelinae</taxon>
        <taxon>Anopheles</taxon>
    </lineage>
</organism>